<proteinExistence type="predicted"/>
<protein>
    <recommendedName>
        <fullName evidence="2">HNH domain-containing protein</fullName>
    </recommendedName>
</protein>
<dbReference type="GO" id="GO:0008270">
    <property type="term" value="F:zinc ion binding"/>
    <property type="evidence" value="ECO:0007669"/>
    <property type="project" value="InterPro"/>
</dbReference>
<gene>
    <name evidence="3" type="ORF">LCGC14_1081540</name>
</gene>
<dbReference type="InterPro" id="IPR002711">
    <property type="entry name" value="HNH"/>
</dbReference>
<organism evidence="3">
    <name type="scientific">marine sediment metagenome</name>
    <dbReference type="NCBI Taxonomy" id="412755"/>
    <lineage>
        <taxon>unclassified sequences</taxon>
        <taxon>metagenomes</taxon>
        <taxon>ecological metagenomes</taxon>
    </lineage>
</organism>
<dbReference type="EMBL" id="LAZR01004736">
    <property type="protein sequence ID" value="KKN06008.1"/>
    <property type="molecule type" value="Genomic_DNA"/>
</dbReference>
<feature type="domain" description="HNH" evidence="2">
    <location>
        <begin position="119"/>
        <end position="161"/>
    </location>
</feature>
<accession>A0A0F9QKX7</accession>
<evidence type="ECO:0000259" key="2">
    <source>
        <dbReference type="Pfam" id="PF01844"/>
    </source>
</evidence>
<dbReference type="Pfam" id="PF01844">
    <property type="entry name" value="HNH"/>
    <property type="match status" value="1"/>
</dbReference>
<feature type="region of interest" description="Disordered" evidence="1">
    <location>
        <begin position="1"/>
        <end position="20"/>
    </location>
</feature>
<reference evidence="3" key="1">
    <citation type="journal article" date="2015" name="Nature">
        <title>Complex archaea that bridge the gap between prokaryotes and eukaryotes.</title>
        <authorList>
            <person name="Spang A."/>
            <person name="Saw J.H."/>
            <person name="Jorgensen S.L."/>
            <person name="Zaremba-Niedzwiedzka K."/>
            <person name="Martijn J."/>
            <person name="Lind A.E."/>
            <person name="van Eijk R."/>
            <person name="Schleper C."/>
            <person name="Guy L."/>
            <person name="Ettema T.J."/>
        </authorList>
    </citation>
    <scope>NUCLEOTIDE SEQUENCE</scope>
</reference>
<dbReference type="GO" id="GO:0003676">
    <property type="term" value="F:nucleic acid binding"/>
    <property type="evidence" value="ECO:0007669"/>
    <property type="project" value="InterPro"/>
</dbReference>
<evidence type="ECO:0000256" key="1">
    <source>
        <dbReference type="SAM" id="MobiDB-lite"/>
    </source>
</evidence>
<feature type="compositionally biased region" description="Basic residues" evidence="1">
    <location>
        <begin position="10"/>
        <end position="20"/>
    </location>
</feature>
<dbReference type="AlphaFoldDB" id="A0A0F9QKX7"/>
<sequence length="166" mass="20350">MYNKEYDKKYRQKNKKHIAERKKKRYIENRSKRLREKKIYYKNNKKEISKTQRNYRQNNKLKINEYQRKYQKEHPEMRLNIMKRHLEKYGKTFDMNPNEFMYALISWSKTIKKIDSNMCKNCDSTKNINAHHIQPKQVFPELCLDLDNGITLCSSCHSEAHGYSLY</sequence>
<evidence type="ECO:0000313" key="3">
    <source>
        <dbReference type="EMBL" id="KKN06008.1"/>
    </source>
</evidence>
<dbReference type="GO" id="GO:0004519">
    <property type="term" value="F:endonuclease activity"/>
    <property type="evidence" value="ECO:0007669"/>
    <property type="project" value="InterPro"/>
</dbReference>
<dbReference type="CDD" id="cd00085">
    <property type="entry name" value="HNHc"/>
    <property type="match status" value="1"/>
</dbReference>
<name>A0A0F9QKX7_9ZZZZ</name>
<dbReference type="InterPro" id="IPR003615">
    <property type="entry name" value="HNH_nuc"/>
</dbReference>
<comment type="caution">
    <text evidence="3">The sequence shown here is derived from an EMBL/GenBank/DDBJ whole genome shotgun (WGS) entry which is preliminary data.</text>
</comment>